<sequence>METRVDPLKLSKTIKLLGFDDMCYSDCRGFTGGILIAWKCNEVAVKIEAKDFQFIHLTIAFHNEASCWLVAGDFNDIAFPEEKKGGAVVSIQKCNIFLDNINA</sequence>
<reference evidence="1 2" key="1">
    <citation type="journal article" date="2018" name="Front. Plant Sci.">
        <title>Red Clover (Trifolium pratense) and Zigzag Clover (T. medium) - A Picture of Genomic Similarities and Differences.</title>
        <authorList>
            <person name="Dluhosova J."/>
            <person name="Istvanek J."/>
            <person name="Nedelnik J."/>
            <person name="Repkova J."/>
        </authorList>
    </citation>
    <scope>NUCLEOTIDE SEQUENCE [LARGE SCALE GENOMIC DNA]</scope>
    <source>
        <strain evidence="2">cv. 10/8</strain>
        <tissue evidence="1">Leaf</tissue>
    </source>
</reference>
<evidence type="ECO:0000313" key="2">
    <source>
        <dbReference type="Proteomes" id="UP000265520"/>
    </source>
</evidence>
<keyword evidence="2" id="KW-1185">Reference proteome</keyword>
<dbReference type="AlphaFoldDB" id="A0A392R461"/>
<accession>A0A392R461</accession>
<comment type="caution">
    <text evidence="1">The sequence shown here is derived from an EMBL/GenBank/DDBJ whole genome shotgun (WGS) entry which is preliminary data.</text>
</comment>
<dbReference type="EMBL" id="LXQA010182955">
    <property type="protein sequence ID" value="MCI30894.1"/>
    <property type="molecule type" value="Genomic_DNA"/>
</dbReference>
<feature type="non-terminal residue" evidence="1">
    <location>
        <position position="103"/>
    </location>
</feature>
<organism evidence="1 2">
    <name type="scientific">Trifolium medium</name>
    <dbReference type="NCBI Taxonomy" id="97028"/>
    <lineage>
        <taxon>Eukaryota</taxon>
        <taxon>Viridiplantae</taxon>
        <taxon>Streptophyta</taxon>
        <taxon>Embryophyta</taxon>
        <taxon>Tracheophyta</taxon>
        <taxon>Spermatophyta</taxon>
        <taxon>Magnoliopsida</taxon>
        <taxon>eudicotyledons</taxon>
        <taxon>Gunneridae</taxon>
        <taxon>Pentapetalae</taxon>
        <taxon>rosids</taxon>
        <taxon>fabids</taxon>
        <taxon>Fabales</taxon>
        <taxon>Fabaceae</taxon>
        <taxon>Papilionoideae</taxon>
        <taxon>50 kb inversion clade</taxon>
        <taxon>NPAAA clade</taxon>
        <taxon>Hologalegina</taxon>
        <taxon>IRL clade</taxon>
        <taxon>Trifolieae</taxon>
        <taxon>Trifolium</taxon>
    </lineage>
</organism>
<protein>
    <recommendedName>
        <fullName evidence="3">Endonuclease/exonuclease/phosphatase family protein</fullName>
    </recommendedName>
</protein>
<evidence type="ECO:0008006" key="3">
    <source>
        <dbReference type="Google" id="ProtNLM"/>
    </source>
</evidence>
<dbReference type="Proteomes" id="UP000265520">
    <property type="component" value="Unassembled WGS sequence"/>
</dbReference>
<evidence type="ECO:0000313" key="1">
    <source>
        <dbReference type="EMBL" id="MCI30894.1"/>
    </source>
</evidence>
<name>A0A392R461_9FABA</name>
<proteinExistence type="predicted"/>